<evidence type="ECO:0008006" key="3">
    <source>
        <dbReference type="Google" id="ProtNLM"/>
    </source>
</evidence>
<gene>
    <name evidence="1" type="ORF">CAV_0578</name>
</gene>
<dbReference type="RefSeq" id="WP_094325016.1">
    <property type="nucleotide sequence ID" value="NZ_CP022347.1"/>
</dbReference>
<organism evidence="1 2">
    <name type="scientific">Campylobacter avium LMG 24591</name>
    <dbReference type="NCBI Taxonomy" id="522484"/>
    <lineage>
        <taxon>Bacteria</taxon>
        <taxon>Pseudomonadati</taxon>
        <taxon>Campylobacterota</taxon>
        <taxon>Epsilonproteobacteria</taxon>
        <taxon>Campylobacterales</taxon>
        <taxon>Campylobacteraceae</taxon>
        <taxon>Campylobacter</taxon>
    </lineage>
</organism>
<dbReference type="EMBL" id="CP022347">
    <property type="protein sequence ID" value="ASQ30245.1"/>
    <property type="molecule type" value="Genomic_DNA"/>
</dbReference>
<reference evidence="1 2" key="1">
    <citation type="submission" date="2017-07" db="EMBL/GenBank/DDBJ databases">
        <title>Analysis of two Campylobacter avium genomes and identification of a novel hippuricase gene.</title>
        <authorList>
            <person name="Miller W.G."/>
            <person name="Chapman M.H."/>
            <person name="Yee E."/>
            <person name="Revez J."/>
            <person name="Bono J.L."/>
            <person name="Rossi M."/>
        </authorList>
    </citation>
    <scope>NUCLEOTIDE SEQUENCE [LARGE SCALE GENOMIC DNA]</scope>
    <source>
        <strain evidence="1 2">LMG 24591</strain>
    </source>
</reference>
<dbReference type="Proteomes" id="UP000201169">
    <property type="component" value="Chromosome"/>
</dbReference>
<keyword evidence="2" id="KW-1185">Reference proteome</keyword>
<dbReference type="KEGG" id="cavi:CAV_0578"/>
<sequence>MQKLSQKEISSLVKRAGFKSKAEFSRFVGYKSDTVSKWGFVCEVPSWFLPLITMIIELRQELKRKE</sequence>
<evidence type="ECO:0000313" key="1">
    <source>
        <dbReference type="EMBL" id="ASQ30245.1"/>
    </source>
</evidence>
<evidence type="ECO:0000313" key="2">
    <source>
        <dbReference type="Proteomes" id="UP000201169"/>
    </source>
</evidence>
<dbReference type="AlphaFoldDB" id="A0A222MWG8"/>
<protein>
    <recommendedName>
        <fullName evidence="3">Transcriptional regulator</fullName>
    </recommendedName>
</protein>
<accession>A0A222MWG8</accession>
<proteinExistence type="predicted"/>
<name>A0A222MWG8_9BACT</name>